<dbReference type="InterPro" id="IPR036514">
    <property type="entry name" value="SGNH_hydro_sf"/>
</dbReference>
<dbReference type="AlphaFoldDB" id="A0A562SQA0"/>
<dbReference type="InterPro" id="IPR013830">
    <property type="entry name" value="SGNH_hydro"/>
</dbReference>
<sequence length="230" mass="24919">MLRWSIVLWVLLAACRAKEPAALVSTNPAVTAKSWLALGDSYTIGQGVTATERFPAQTVALLQQKGIVVSALTYIATTGWTSSNLQTAINTQNPAAHDVVSLLIGVNDQYQLGADTTGYRQRFTQLLEKSIVLARGRAQQVVVLSIPDYSVTPFASGSDTARIRKELDLYNSINRSVTLAYGVAYLDITASTKEARTNPALLAPDGLHPSAQEYQKWAQRLAPVLEGMLK</sequence>
<dbReference type="Gene3D" id="3.40.50.1110">
    <property type="entry name" value="SGNH hydrolase"/>
    <property type="match status" value="1"/>
</dbReference>
<dbReference type="EMBL" id="VLLE01000003">
    <property type="protein sequence ID" value="TWI82976.1"/>
    <property type="molecule type" value="Genomic_DNA"/>
</dbReference>
<reference evidence="2 3" key="1">
    <citation type="journal article" date="2015" name="Stand. Genomic Sci.">
        <title>Genomic Encyclopedia of Bacterial and Archaeal Type Strains, Phase III: the genomes of soil and plant-associated and newly described type strains.</title>
        <authorList>
            <person name="Whitman W.B."/>
            <person name="Woyke T."/>
            <person name="Klenk H.P."/>
            <person name="Zhou Y."/>
            <person name="Lilburn T.G."/>
            <person name="Beck B.J."/>
            <person name="De Vos P."/>
            <person name="Vandamme P."/>
            <person name="Eisen J.A."/>
            <person name="Garrity G."/>
            <person name="Hugenholtz P."/>
            <person name="Kyrpides N.C."/>
        </authorList>
    </citation>
    <scope>NUCLEOTIDE SEQUENCE [LARGE SCALE GENOMIC DNA]</scope>
    <source>
        <strain evidence="2 3">CGMCC 1.7271</strain>
    </source>
</reference>
<accession>A0A562SQA0</accession>
<dbReference type="CDD" id="cd01832">
    <property type="entry name" value="SGNH_hydrolase_like_1"/>
    <property type="match status" value="1"/>
</dbReference>
<dbReference type="PROSITE" id="PS51257">
    <property type="entry name" value="PROKAR_LIPOPROTEIN"/>
    <property type="match status" value="1"/>
</dbReference>
<evidence type="ECO:0000313" key="2">
    <source>
        <dbReference type="EMBL" id="TWI82976.1"/>
    </source>
</evidence>
<evidence type="ECO:0000313" key="3">
    <source>
        <dbReference type="Proteomes" id="UP000316167"/>
    </source>
</evidence>
<keyword evidence="3" id="KW-1185">Reference proteome</keyword>
<organism evidence="2 3">
    <name type="scientific">Lacibacter cauensis</name>
    <dbReference type="NCBI Taxonomy" id="510947"/>
    <lineage>
        <taxon>Bacteria</taxon>
        <taxon>Pseudomonadati</taxon>
        <taxon>Bacteroidota</taxon>
        <taxon>Chitinophagia</taxon>
        <taxon>Chitinophagales</taxon>
        <taxon>Chitinophagaceae</taxon>
        <taxon>Lacibacter</taxon>
    </lineage>
</organism>
<evidence type="ECO:0000259" key="1">
    <source>
        <dbReference type="Pfam" id="PF13472"/>
    </source>
</evidence>
<proteinExistence type="predicted"/>
<comment type="caution">
    <text evidence="2">The sequence shown here is derived from an EMBL/GenBank/DDBJ whole genome shotgun (WGS) entry which is preliminary data.</text>
</comment>
<protein>
    <submittedName>
        <fullName evidence="2">Lysophospholipase L1-like esterase</fullName>
    </submittedName>
</protein>
<dbReference type="OrthoDB" id="158267at2"/>
<dbReference type="GO" id="GO:0016788">
    <property type="term" value="F:hydrolase activity, acting on ester bonds"/>
    <property type="evidence" value="ECO:0007669"/>
    <property type="project" value="UniProtKB-ARBA"/>
</dbReference>
<dbReference type="SUPFAM" id="SSF52266">
    <property type="entry name" value="SGNH hydrolase"/>
    <property type="match status" value="1"/>
</dbReference>
<feature type="domain" description="SGNH hydrolase-type esterase" evidence="1">
    <location>
        <begin position="37"/>
        <end position="215"/>
    </location>
</feature>
<gene>
    <name evidence="2" type="ORF">IQ13_1081</name>
</gene>
<dbReference type="Proteomes" id="UP000316167">
    <property type="component" value="Unassembled WGS sequence"/>
</dbReference>
<name>A0A562SQA0_9BACT</name>
<dbReference type="Pfam" id="PF13472">
    <property type="entry name" value="Lipase_GDSL_2"/>
    <property type="match status" value="1"/>
</dbReference>
<dbReference type="RefSeq" id="WP_144885062.1">
    <property type="nucleotide sequence ID" value="NZ_VLLE01000003.1"/>
</dbReference>